<dbReference type="EMBL" id="JAUSUA010000006">
    <property type="protein sequence ID" value="MDQ0208646.1"/>
    <property type="molecule type" value="Genomic_DNA"/>
</dbReference>
<protein>
    <submittedName>
        <fullName evidence="1">DNA-binding protein (MmcQ/YjbR family)</fullName>
    </submittedName>
</protein>
<dbReference type="PANTHER" id="PTHR35145:SF1">
    <property type="entry name" value="CYTOPLASMIC PROTEIN"/>
    <property type="match status" value="1"/>
</dbReference>
<sequence>MKNRQEAIDYCMQYDNVYEDQPFKDDNWTLIRHKNNEKTFAWIFERENKIWINVKCEPGMINQWRSEYESIVPAFHLNKEHWNSIILDGSISKKDMSHLISTSYNLTKK</sequence>
<dbReference type="RefSeq" id="WP_306984867.1">
    <property type="nucleotide sequence ID" value="NZ_JAUSUA010000006.1"/>
</dbReference>
<dbReference type="Pfam" id="PF04237">
    <property type="entry name" value="YjbR"/>
    <property type="match status" value="1"/>
</dbReference>
<proteinExistence type="predicted"/>
<evidence type="ECO:0000313" key="1">
    <source>
        <dbReference type="EMBL" id="MDQ0208646.1"/>
    </source>
</evidence>
<evidence type="ECO:0000313" key="2">
    <source>
        <dbReference type="Proteomes" id="UP001225034"/>
    </source>
</evidence>
<keyword evidence="1" id="KW-0238">DNA-binding</keyword>
<dbReference type="PANTHER" id="PTHR35145">
    <property type="entry name" value="CYTOPLASMIC PROTEIN-RELATED"/>
    <property type="match status" value="1"/>
</dbReference>
<reference evidence="1 2" key="1">
    <citation type="submission" date="2023-07" db="EMBL/GenBank/DDBJ databases">
        <title>Genomic Encyclopedia of Type Strains, Phase IV (KMG-IV): sequencing the most valuable type-strain genomes for metagenomic binning, comparative biology and taxonomic classification.</title>
        <authorList>
            <person name="Goeker M."/>
        </authorList>
    </citation>
    <scope>NUCLEOTIDE SEQUENCE [LARGE SCALE GENOMIC DNA]</scope>
    <source>
        <strain evidence="1 2">DSM 19154</strain>
    </source>
</reference>
<comment type="caution">
    <text evidence="1">The sequence shown here is derived from an EMBL/GenBank/DDBJ whole genome shotgun (WGS) entry which is preliminary data.</text>
</comment>
<dbReference type="InterPro" id="IPR058532">
    <property type="entry name" value="YjbR/MT2646/Rv2570-like"/>
</dbReference>
<dbReference type="InterPro" id="IPR007351">
    <property type="entry name" value="YjbR"/>
</dbReference>
<dbReference type="InterPro" id="IPR038056">
    <property type="entry name" value="YjbR-like_sf"/>
</dbReference>
<organism evidence="1 2">
    <name type="scientific">Alkalicoccobacillus murimartini</name>
    <dbReference type="NCBI Taxonomy" id="171685"/>
    <lineage>
        <taxon>Bacteria</taxon>
        <taxon>Bacillati</taxon>
        <taxon>Bacillota</taxon>
        <taxon>Bacilli</taxon>
        <taxon>Bacillales</taxon>
        <taxon>Bacillaceae</taxon>
        <taxon>Alkalicoccobacillus</taxon>
    </lineage>
</organism>
<keyword evidence="2" id="KW-1185">Reference proteome</keyword>
<dbReference type="Gene3D" id="3.90.1150.30">
    <property type="match status" value="1"/>
</dbReference>
<gene>
    <name evidence="1" type="ORF">J2S05_003458</name>
</gene>
<dbReference type="SUPFAM" id="SSF142906">
    <property type="entry name" value="YjbR-like"/>
    <property type="match status" value="1"/>
</dbReference>
<dbReference type="Proteomes" id="UP001225034">
    <property type="component" value="Unassembled WGS sequence"/>
</dbReference>
<accession>A0ABT9YLN1</accession>
<dbReference type="GO" id="GO:0003677">
    <property type="term" value="F:DNA binding"/>
    <property type="evidence" value="ECO:0007669"/>
    <property type="project" value="UniProtKB-KW"/>
</dbReference>
<name>A0ABT9YLN1_9BACI</name>